<dbReference type="InterPro" id="IPR039551">
    <property type="entry name" value="Cho/carn_acyl_trans"/>
</dbReference>
<dbReference type="STRING" id="45351.A7T535"/>
<dbReference type="Pfam" id="PF00755">
    <property type="entry name" value="Carn_acyltransf"/>
    <property type="match status" value="1"/>
</dbReference>
<organism evidence="3 4">
    <name type="scientific">Nematostella vectensis</name>
    <name type="common">Starlet sea anemone</name>
    <dbReference type="NCBI Taxonomy" id="45351"/>
    <lineage>
        <taxon>Eukaryota</taxon>
        <taxon>Metazoa</taxon>
        <taxon>Cnidaria</taxon>
        <taxon>Anthozoa</taxon>
        <taxon>Hexacorallia</taxon>
        <taxon>Actiniaria</taxon>
        <taxon>Edwardsiidae</taxon>
        <taxon>Nematostella</taxon>
    </lineage>
</organism>
<sequence length="156" mass="18100">YREDGHCKGELQFEVLPQPTRLEWDIPAPCVEIIETCQSKAEELINDLDLHIFVNNKFGKGIMKKCKTSPDAFIQMALQLAYYKDQGRVDLTYESSMTRLFREGRTETVRPCTNESTRFVYGMVNPELSKKERRELFQKAVQRHVDGFRQCMAGQG</sequence>
<dbReference type="PANTHER" id="PTHR22589">
    <property type="entry name" value="CARNITINE O-ACYLTRANSFERASE"/>
    <property type="match status" value="1"/>
</dbReference>
<dbReference type="Proteomes" id="UP000001593">
    <property type="component" value="Unassembled WGS sequence"/>
</dbReference>
<evidence type="ECO:0000256" key="1">
    <source>
        <dbReference type="ARBA" id="ARBA00005232"/>
    </source>
</evidence>
<evidence type="ECO:0000313" key="4">
    <source>
        <dbReference type="Proteomes" id="UP000001593"/>
    </source>
</evidence>
<feature type="non-terminal residue" evidence="3">
    <location>
        <position position="156"/>
    </location>
</feature>
<protein>
    <recommendedName>
        <fullName evidence="2">Choline/carnitine acyltransferase domain-containing protein</fullName>
    </recommendedName>
</protein>
<dbReference type="SUPFAM" id="SSF52777">
    <property type="entry name" value="CoA-dependent acyltransferases"/>
    <property type="match status" value="1"/>
</dbReference>
<evidence type="ECO:0000259" key="2">
    <source>
        <dbReference type="Pfam" id="PF00755"/>
    </source>
</evidence>
<proteinExistence type="inferred from homology"/>
<keyword evidence="4" id="KW-1185">Reference proteome</keyword>
<feature type="domain" description="Choline/carnitine acyltransferase" evidence="2">
    <location>
        <begin position="16"/>
        <end position="156"/>
    </location>
</feature>
<dbReference type="eggNOG" id="KOG3716">
    <property type="taxonomic scope" value="Eukaryota"/>
</dbReference>
<dbReference type="KEGG" id="nve:5499420"/>
<dbReference type="PhylomeDB" id="A7T535"/>
<dbReference type="InterPro" id="IPR000542">
    <property type="entry name" value="Carn_acyl_trans"/>
</dbReference>
<dbReference type="EMBL" id="DS471045">
    <property type="protein sequence ID" value="EDO28930.1"/>
    <property type="molecule type" value="Genomic_DNA"/>
</dbReference>
<reference evidence="3 4" key="1">
    <citation type="journal article" date="2007" name="Science">
        <title>Sea anemone genome reveals ancestral eumetazoan gene repertoire and genomic organization.</title>
        <authorList>
            <person name="Putnam N.H."/>
            <person name="Srivastava M."/>
            <person name="Hellsten U."/>
            <person name="Dirks B."/>
            <person name="Chapman J."/>
            <person name="Salamov A."/>
            <person name="Terry A."/>
            <person name="Shapiro H."/>
            <person name="Lindquist E."/>
            <person name="Kapitonov V.V."/>
            <person name="Jurka J."/>
            <person name="Genikhovich G."/>
            <person name="Grigoriev I.V."/>
            <person name="Lucas S.M."/>
            <person name="Steele R.E."/>
            <person name="Finnerty J.R."/>
            <person name="Technau U."/>
            <person name="Martindale M.Q."/>
            <person name="Rokhsar D.S."/>
        </authorList>
    </citation>
    <scope>NUCLEOTIDE SEQUENCE [LARGE SCALE GENOMIC DNA]</scope>
    <source>
        <strain evidence="4">CH2 X CH6</strain>
    </source>
</reference>
<gene>
    <name evidence="3" type="ORF">NEMVEDRAFT_v1g982</name>
</gene>
<dbReference type="OMA" id="CTNESTR"/>
<feature type="non-terminal residue" evidence="3">
    <location>
        <position position="1"/>
    </location>
</feature>
<dbReference type="AlphaFoldDB" id="A7T535"/>
<evidence type="ECO:0000313" key="3">
    <source>
        <dbReference type="EMBL" id="EDO28930.1"/>
    </source>
</evidence>
<dbReference type="InterPro" id="IPR023213">
    <property type="entry name" value="CAT-like_dom_sf"/>
</dbReference>
<dbReference type="PANTHER" id="PTHR22589:SF31">
    <property type="entry name" value="CARNITINE O-PALMITOYLTRANSFERASE"/>
    <property type="match status" value="1"/>
</dbReference>
<dbReference type="HOGENOM" id="CLU_1849735_0_0_1"/>
<dbReference type="InParanoid" id="A7T535"/>
<comment type="similarity">
    <text evidence="1">Belongs to the carnitine/choline acetyltransferase family.</text>
</comment>
<dbReference type="Gene3D" id="3.30.559.10">
    <property type="entry name" value="Chloramphenicol acetyltransferase-like domain"/>
    <property type="match status" value="1"/>
</dbReference>
<accession>A7T535</accession>
<name>A7T535_NEMVE</name>
<dbReference type="GO" id="GO:0016746">
    <property type="term" value="F:acyltransferase activity"/>
    <property type="evidence" value="ECO:0007669"/>
    <property type="project" value="InterPro"/>
</dbReference>